<dbReference type="PANTHER" id="PTHR13367">
    <property type="entry name" value="UBIQUITIN THIOESTERASE"/>
    <property type="match status" value="1"/>
</dbReference>
<keyword evidence="3" id="KW-0645">Protease</keyword>
<evidence type="ECO:0000256" key="6">
    <source>
        <dbReference type="ARBA" id="ARBA00022807"/>
    </source>
</evidence>
<evidence type="ECO:0000259" key="10">
    <source>
        <dbReference type="Pfam" id="PF20255"/>
    </source>
</evidence>
<dbReference type="Pfam" id="PF12359">
    <property type="entry name" value="DUF3645"/>
    <property type="match status" value="1"/>
</dbReference>
<dbReference type="EMBL" id="MU853437">
    <property type="protein sequence ID" value="KAK4130358.1"/>
    <property type="molecule type" value="Genomic_DNA"/>
</dbReference>
<dbReference type="GO" id="GO:0004843">
    <property type="term" value="F:cysteine-type deubiquitinase activity"/>
    <property type="evidence" value="ECO:0007669"/>
    <property type="project" value="UniProtKB-EC"/>
</dbReference>
<dbReference type="InterPro" id="IPR022105">
    <property type="entry name" value="DUF3645"/>
</dbReference>
<evidence type="ECO:0000256" key="1">
    <source>
        <dbReference type="ARBA" id="ARBA00000707"/>
    </source>
</evidence>
<name>A0AAN6ZA81_9PEZI</name>
<protein>
    <recommendedName>
        <fullName evidence="2">ubiquitinyl hydrolase 1</fullName>
        <ecNumber evidence="2">3.4.19.12</ecNumber>
    </recommendedName>
</protein>
<keyword evidence="5" id="KW-0378">Hydrolase</keyword>
<feature type="region of interest" description="Disordered" evidence="7">
    <location>
        <begin position="2811"/>
        <end position="2842"/>
    </location>
</feature>
<organism evidence="11 12">
    <name type="scientific">Trichocladium antarcticum</name>
    <dbReference type="NCBI Taxonomy" id="1450529"/>
    <lineage>
        <taxon>Eukaryota</taxon>
        <taxon>Fungi</taxon>
        <taxon>Dikarya</taxon>
        <taxon>Ascomycota</taxon>
        <taxon>Pezizomycotina</taxon>
        <taxon>Sordariomycetes</taxon>
        <taxon>Sordariomycetidae</taxon>
        <taxon>Sordariales</taxon>
        <taxon>Chaetomiaceae</taxon>
        <taxon>Trichocladium</taxon>
    </lineage>
</organism>
<evidence type="ECO:0000256" key="7">
    <source>
        <dbReference type="SAM" id="MobiDB-lite"/>
    </source>
</evidence>
<dbReference type="PANTHER" id="PTHR13367:SF34">
    <property type="match status" value="1"/>
</dbReference>
<feature type="domain" description="DUF3645" evidence="9">
    <location>
        <begin position="2336"/>
        <end position="2369"/>
    </location>
</feature>
<keyword evidence="12" id="KW-1185">Reference proteome</keyword>
<comment type="caution">
    <text evidence="11">The sequence shown here is derived from an EMBL/GenBank/DDBJ whole genome shotgun (WGS) entry which is preliminary data.</text>
</comment>
<sequence length="3110" mass="346838">MESLKYTINHVFLPPKTPQEDDTNINEEHNLIGSLLNSTKKFAKQCPPTDARQLQAVARMLQRLLTVKPGLGSSEKNASMRQVISELSNGEYLVFHVRAQNAGLLLTGRGHDILVESFELLAPNENVMRCDGRLIREFPDSAATIPRTQLFDSDISSELIARLCILELEECPLARPKSRKSGQDHDEVRDTASPFLVTEMVMANVAALGQSVEPQRIVKRSREQEAIQHGLSSDLRFAMGAKLVRRIAKLDPAPGFSGQPWMQHTQGAIEANHAELGKRWRQAQVQNCPVQPSSLASLCFRTDTNLRLAGLEKHLSWMASRPKGSRNSAGPGDSTQFESLSPGSLPSGSSLDTFALIELESWIELHLPSWLANRLRNKLGGLDKPEHDIEALKALLSVYSSSARNAYASNPEALSVMHLNIMDLWVSVDRLAGQAIPLLLEYDPCFPPDLLHPLVLPTRTQLSRLQAVELYLLERKQSTPGLYPPAFANFGKRDSFAVRFFDSSGEHRNLLEAIQAEAGRTERAKIQEHQTLRRRHEDLSLRLNSTPHETEWDDDKERDVCKRWCNACSLKQQMSSLTINIFEWPLPENVTLSKAIVFEISVPKVVELWRDVTTTLFLTIFATSGHRARCDRLWQAVQHSGLRPHTGHTSQVQLASTIKSVEASHYKAKHIMSVTEAAVCVRHPWYNYDYYHCTEAMHHTEVLKPPRLPSACSFAEHQSGGYLSDWTRATAHTSNIVIAAQSECPQSMSLDEFRAFGHLRADLRLQWANILCQLIIPSLNWNREATYLAVLQACLEAGPPSSDNSVLREAHADILDDDFVDKLVSALTDALVRFRENWQNNHAVSLLACVAARVLTLTTSRLPIESLLGFLANVREVTLGWARQLVDKTAHGNTQEERDGLGQQALMAALTCVSTFDVDSELMETIVRSHDGLACLVEGAAIAHDHAPAVGSKSSPTLRFLTRRWQGVMHKAMRFFKDEVVGKNNAGFHSAIRRFWADYTPAATKWATQQGRKEHILDALMDRGDDAATSITFNVLEGRILVNGYPLSRLPREYEEHGTYTQLFGTQVLQVMPSTRPQMVFSACRRQQGWIVHFAMVDSGLVIRAVYQEDATHPDKTSEEEVWEFVPSRTLAGDVPNSFVRRYSHWLNIATGNIEFRPATTPWVSSPDNWILTRDAERKSLSRAGCYLVDPHSATATVLSSILQPIAVLGNIDIVSHPAHKMVVVDLPRYLLSFTLVEGETSIRSKHYSSMRIDADQNIGALFGLNNKLVLVQEGVSTHCSPRRIVLIPHGSPSTRLDSDRISVSIDFCQESHVKHDTFSIDVRLGLLTSGGSLPSKVYLCLLHALTSHCLPDPLTGRTGTEEALRMLRSAAIRSFQRLESRSYDLLCRIAELSPQRKYYPRHLHNMEQVKWRKTLPVLSQHDEFWPMVEEILAHARDCEVLYTTNGEHAVPQNFSSLDRSALALVRRAKIRNASFQVSEFGAENHTTELDCRYSGRGRDSMRFTRAKRVVRSIISGSQQLLDGISVHRLRQVILETTGTAFPGRPSVDFSFKLADLELCQTAFRGLWCRLHTDLAAGYDKIKIAFFISSLLYADSASWDLIQALMAITNVPGKFKREIRPPHEASFDLGYDIATMRSRVDRIIKTRLYRFYRCPEANLPQNGNESRSAWATRRNHAWQCRSNAAANDFASELEVQWHKGWTVSMPARSGNAYTSYMDVSATMSDVRNAVSLARRTKLFMDYLDTFVGELGSMGVSSATEFNHDSLALGTSDASMTLEQNTAPLGFVQSSSLFAKAAPQTQRPEPRDFTNLCDKAARAVGESGPLTGLLDRLSRLCDGRPYQLGYIDELQFSSDIANEGRHLLKSGMSLEKMFEGYLIECQQTAEEIHRAIDKVITGDSATERICRSASLYPRISPFFLFQRLTRVFWKELPQDWRECLVNYGLSLAYLQRAERLVNASRRPDRRADLLKELQNMGSHGREDGDPMTFPESLLLELEQGILIRPVQQETAAKMREPPRGNNCVMQLNMGEGKSSVIVPTVSVSHADGKTLARVVAAKPQSKQMMHTLIATLGGLINRRVFYLPISRAVRLSASGVQVVQRMLKACKEEGGVLLVQPEHLLSFKLMALESIWSEAEGAQLLGQQILTTYRNFEAESRDIVDESDENFSVKFELIYTMGTQKPIDMSPDRWTIIQELMHVVLEVAGRLANGPRETRVRGLLLEEDQASGRFPTIRVLEEAAGQSLITAIAEQICRTGLRGFPIQHQSRQMRKAVLKYILAPTLSLDQVTAVEEASSGFFNEPATKNALLLLRGLLAAGVLRFALGQKRFRVNYGLAPDRHPPTMLAVPYRAKDSPAPRSEFSHPDVVIVLTCLSYYYQGLSDGELRTCLENLSRSDQAEQEYSRWASASPGLLPSLGHFSGVNLKDSAVYKKSVFPALRYAKPAVDFYIATVVFPKEMREFPWKLSASGWDLGKKKNHPLTGFSGTTDSKYVLPLSVEALDLPEQRHTNSAVLACLLGEENNVLELGGGQDHVSALTVDMLLNAVTSSTPEMRVILDVGAQIIELSNLEVATRWLGMVPAQEADAVIFFNDHDELSVLTRNGMVDSFLTSPFATQTDRCLVFLDQAHTRGTDLKLPDAYRAAVTLGPGVTKDTLVQACMRMRKLGHGQSVTFCASPEMQKRIRNLAEVDAVRPLAVTDILVCSIAETWDDANRSLPLWATQGIRHQHQEVVWDRADGAGSLSRKDVQEYLEDEAQSLVQRFRPDTGNSDGSTCQRLSYKLSKAAELKSRSTQIAQIRTKCVEFGLANLDSMGSLQEEQERELAPEREREHQVERPPAQEPAPHALHPAVRRFASEGIMPLNSPAFLPAFQSLSSTSAAALFPLASFPSKLLVTADFARTIKSLGISSNLDAYQRPVQWLLTHQPLDTNTPPVMVVISAFEANALKPLLLSTVPSNHTVYLRAYLPRTSLSFRTLEDLTIYTIPALPSPNPPLPSILITQLNLFAGQLYLRSHAAYILMCQYLGLAHRANEGDADVAADGFVGRKGGEGYEGCEFAEGPQGGSPVGFLAVLVKRLRRDCVDVERTHLGRVLAGEILTGRDFEEEEGDVEMTDA</sequence>
<evidence type="ECO:0000259" key="8">
    <source>
        <dbReference type="Pfam" id="PF12340"/>
    </source>
</evidence>
<dbReference type="EC" id="3.4.19.12" evidence="2"/>
<accession>A0AAN6ZA81</accession>
<dbReference type="InterPro" id="IPR046541">
    <property type="entry name" value="DUF6606"/>
</dbReference>
<feature type="compositionally biased region" description="Polar residues" evidence="7">
    <location>
        <begin position="325"/>
        <end position="338"/>
    </location>
</feature>
<dbReference type="Pfam" id="PF12340">
    <property type="entry name" value="DUF3638"/>
    <property type="match status" value="1"/>
</dbReference>
<feature type="region of interest" description="Disordered" evidence="7">
    <location>
        <begin position="319"/>
        <end position="344"/>
    </location>
</feature>
<gene>
    <name evidence="11" type="ORF">BT67DRAFT_490504</name>
</gene>
<evidence type="ECO:0000256" key="3">
    <source>
        <dbReference type="ARBA" id="ARBA00022670"/>
    </source>
</evidence>
<evidence type="ECO:0000256" key="2">
    <source>
        <dbReference type="ARBA" id="ARBA00012759"/>
    </source>
</evidence>
<dbReference type="InterPro" id="IPR022099">
    <property type="entry name" value="DUF3638"/>
</dbReference>
<dbReference type="Pfam" id="PF20255">
    <property type="entry name" value="DUF6606"/>
    <property type="match status" value="1"/>
</dbReference>
<dbReference type="InterPro" id="IPR051346">
    <property type="entry name" value="OTU_Deubiquitinase"/>
</dbReference>
<proteinExistence type="predicted"/>
<keyword evidence="4" id="KW-0833">Ubl conjugation pathway</keyword>
<evidence type="ECO:0000313" key="11">
    <source>
        <dbReference type="EMBL" id="KAK4130358.1"/>
    </source>
</evidence>
<feature type="domain" description="DUF6606" evidence="10">
    <location>
        <begin position="8"/>
        <end position="224"/>
    </location>
</feature>
<evidence type="ECO:0000313" key="12">
    <source>
        <dbReference type="Proteomes" id="UP001304895"/>
    </source>
</evidence>
<evidence type="ECO:0000259" key="9">
    <source>
        <dbReference type="Pfam" id="PF12359"/>
    </source>
</evidence>
<evidence type="ECO:0000256" key="5">
    <source>
        <dbReference type="ARBA" id="ARBA00022801"/>
    </source>
</evidence>
<comment type="catalytic activity">
    <reaction evidence="1">
        <text>Thiol-dependent hydrolysis of ester, thioester, amide, peptide and isopeptide bonds formed by the C-terminal Gly of ubiquitin (a 76-residue protein attached to proteins as an intracellular targeting signal).</text>
        <dbReference type="EC" id="3.4.19.12"/>
    </reaction>
</comment>
<dbReference type="GO" id="GO:0006508">
    <property type="term" value="P:proteolysis"/>
    <property type="evidence" value="ECO:0007669"/>
    <property type="project" value="UniProtKB-KW"/>
</dbReference>
<dbReference type="Proteomes" id="UP001304895">
    <property type="component" value="Unassembled WGS sequence"/>
</dbReference>
<feature type="domain" description="DUF3638" evidence="8">
    <location>
        <begin position="1983"/>
        <end position="2205"/>
    </location>
</feature>
<reference evidence="11" key="2">
    <citation type="submission" date="2023-05" db="EMBL/GenBank/DDBJ databases">
        <authorList>
            <consortium name="Lawrence Berkeley National Laboratory"/>
            <person name="Steindorff A."/>
            <person name="Hensen N."/>
            <person name="Bonometti L."/>
            <person name="Westerberg I."/>
            <person name="Brannstrom I.O."/>
            <person name="Guillou S."/>
            <person name="Cros-Aarteil S."/>
            <person name="Calhoun S."/>
            <person name="Haridas S."/>
            <person name="Kuo A."/>
            <person name="Mondo S."/>
            <person name="Pangilinan J."/>
            <person name="Riley R."/>
            <person name="Labutti K."/>
            <person name="Andreopoulos B."/>
            <person name="Lipzen A."/>
            <person name="Chen C."/>
            <person name="Yanf M."/>
            <person name="Daum C."/>
            <person name="Ng V."/>
            <person name="Clum A."/>
            <person name="Ohm R."/>
            <person name="Martin F."/>
            <person name="Silar P."/>
            <person name="Natvig D."/>
            <person name="Lalanne C."/>
            <person name="Gautier V."/>
            <person name="Ament-Velasquez S.L."/>
            <person name="Kruys A."/>
            <person name="Hutchinson M.I."/>
            <person name="Powell A.J."/>
            <person name="Barry K."/>
            <person name="Miller A.N."/>
            <person name="Grigoriev I.V."/>
            <person name="Debuchy R."/>
            <person name="Gladieux P."/>
            <person name="Thoren M.H."/>
            <person name="Johannesson H."/>
        </authorList>
    </citation>
    <scope>NUCLEOTIDE SEQUENCE</scope>
    <source>
        <strain evidence="11">CBS 123565</strain>
    </source>
</reference>
<keyword evidence="6" id="KW-0788">Thiol protease</keyword>
<feature type="compositionally biased region" description="Basic and acidic residues" evidence="7">
    <location>
        <begin position="2818"/>
        <end position="2831"/>
    </location>
</feature>
<reference evidence="11" key="1">
    <citation type="journal article" date="2023" name="Mol. Phylogenet. Evol.">
        <title>Genome-scale phylogeny and comparative genomics of the fungal order Sordariales.</title>
        <authorList>
            <person name="Hensen N."/>
            <person name="Bonometti L."/>
            <person name="Westerberg I."/>
            <person name="Brannstrom I.O."/>
            <person name="Guillou S."/>
            <person name="Cros-Aarteil S."/>
            <person name="Calhoun S."/>
            <person name="Haridas S."/>
            <person name="Kuo A."/>
            <person name="Mondo S."/>
            <person name="Pangilinan J."/>
            <person name="Riley R."/>
            <person name="LaButti K."/>
            <person name="Andreopoulos B."/>
            <person name="Lipzen A."/>
            <person name="Chen C."/>
            <person name="Yan M."/>
            <person name="Daum C."/>
            <person name="Ng V."/>
            <person name="Clum A."/>
            <person name="Steindorff A."/>
            <person name="Ohm R.A."/>
            <person name="Martin F."/>
            <person name="Silar P."/>
            <person name="Natvig D.O."/>
            <person name="Lalanne C."/>
            <person name="Gautier V."/>
            <person name="Ament-Velasquez S.L."/>
            <person name="Kruys A."/>
            <person name="Hutchinson M.I."/>
            <person name="Powell A.J."/>
            <person name="Barry K."/>
            <person name="Miller A.N."/>
            <person name="Grigoriev I.V."/>
            <person name="Debuchy R."/>
            <person name="Gladieux P."/>
            <person name="Hiltunen Thoren M."/>
            <person name="Johannesson H."/>
        </authorList>
    </citation>
    <scope>NUCLEOTIDE SEQUENCE</scope>
    <source>
        <strain evidence="11">CBS 123565</strain>
    </source>
</reference>
<evidence type="ECO:0000256" key="4">
    <source>
        <dbReference type="ARBA" id="ARBA00022786"/>
    </source>
</evidence>